<keyword evidence="2" id="KW-1185">Reference proteome</keyword>
<proteinExistence type="predicted"/>
<sequence>MVHIQHVVMYSGGIGSWAVAKRVVQQFGSDRLALLFADTRMEDEDLYRFLEESAQEIGAV</sequence>
<gene>
    <name evidence="1" type="ORF">ACFFK0_15755</name>
</gene>
<evidence type="ECO:0000313" key="2">
    <source>
        <dbReference type="Proteomes" id="UP001589776"/>
    </source>
</evidence>
<dbReference type="Gene3D" id="3.40.50.620">
    <property type="entry name" value="HUPs"/>
    <property type="match status" value="1"/>
</dbReference>
<evidence type="ECO:0000313" key="1">
    <source>
        <dbReference type="EMBL" id="MFC0213886.1"/>
    </source>
</evidence>
<comment type="caution">
    <text evidence="1">The sequence shown here is derived from an EMBL/GenBank/DDBJ whole genome shotgun (WGS) entry which is preliminary data.</text>
</comment>
<dbReference type="SUPFAM" id="SSF52402">
    <property type="entry name" value="Adenine nucleotide alpha hydrolases-like"/>
    <property type="match status" value="1"/>
</dbReference>
<accession>A0ABV6DMN4</accession>
<dbReference type="Proteomes" id="UP001589776">
    <property type="component" value="Unassembled WGS sequence"/>
</dbReference>
<dbReference type="RefSeq" id="WP_377471216.1">
    <property type="nucleotide sequence ID" value="NZ_JBHLWN010000065.1"/>
</dbReference>
<dbReference type="InterPro" id="IPR014729">
    <property type="entry name" value="Rossmann-like_a/b/a_fold"/>
</dbReference>
<protein>
    <submittedName>
        <fullName evidence="1">Uncharacterized protein</fullName>
    </submittedName>
</protein>
<name>A0ABV6DMN4_9BACL</name>
<organism evidence="1 2">
    <name type="scientific">Paenibacillus chartarius</name>
    <dbReference type="NCBI Taxonomy" id="747481"/>
    <lineage>
        <taxon>Bacteria</taxon>
        <taxon>Bacillati</taxon>
        <taxon>Bacillota</taxon>
        <taxon>Bacilli</taxon>
        <taxon>Bacillales</taxon>
        <taxon>Paenibacillaceae</taxon>
        <taxon>Paenibacillus</taxon>
    </lineage>
</organism>
<reference evidence="1 2" key="1">
    <citation type="submission" date="2024-09" db="EMBL/GenBank/DDBJ databases">
        <authorList>
            <person name="Sun Q."/>
            <person name="Mori K."/>
        </authorList>
    </citation>
    <scope>NUCLEOTIDE SEQUENCE [LARGE SCALE GENOMIC DNA]</scope>
    <source>
        <strain evidence="1 2">CCM 7759</strain>
    </source>
</reference>
<dbReference type="EMBL" id="JBHLWN010000065">
    <property type="protein sequence ID" value="MFC0213886.1"/>
    <property type="molecule type" value="Genomic_DNA"/>
</dbReference>